<feature type="region of interest" description="Disordered" evidence="7">
    <location>
        <begin position="1052"/>
        <end position="1071"/>
    </location>
</feature>
<keyword evidence="12" id="KW-1185">Reference proteome</keyword>
<evidence type="ECO:0000256" key="1">
    <source>
        <dbReference type="ARBA" id="ARBA00001933"/>
    </source>
</evidence>
<dbReference type="FunFam" id="3.40.640.10:FF:000012">
    <property type="entry name" value="alanine aminotransferase 2"/>
    <property type="match status" value="1"/>
</dbReference>
<reference evidence="11 12" key="1">
    <citation type="submission" date="2020-11" db="EMBL/GenBank/DDBJ databases">
        <title>Kefir isolates.</title>
        <authorList>
            <person name="Marcisauskas S."/>
            <person name="Kim Y."/>
            <person name="Blasche S."/>
        </authorList>
    </citation>
    <scope>NUCLEOTIDE SEQUENCE [LARGE SCALE GENOMIC DNA]</scope>
    <source>
        <strain evidence="11 12">KR</strain>
    </source>
</reference>
<name>A0A9P7B7R6_RHOMI</name>
<dbReference type="InterPro" id="IPR015421">
    <property type="entry name" value="PyrdxlP-dep_Trfase_major"/>
</dbReference>
<accession>A0A9P7B7R6</accession>
<dbReference type="Gene3D" id="3.90.1150.10">
    <property type="entry name" value="Aspartate Aminotransferase, domain 1"/>
    <property type="match status" value="2"/>
</dbReference>
<feature type="domain" description="Aminotransferase class I/classII large" evidence="8">
    <location>
        <begin position="2241"/>
        <end position="2616"/>
    </location>
</feature>
<dbReference type="Gene3D" id="3.40.640.10">
    <property type="entry name" value="Type I PLP-dependent aspartate aminotransferase-like (Major domain)"/>
    <property type="match status" value="1"/>
</dbReference>
<dbReference type="GO" id="GO:0030170">
    <property type="term" value="F:pyridoxal phosphate binding"/>
    <property type="evidence" value="ECO:0007669"/>
    <property type="project" value="InterPro"/>
</dbReference>
<evidence type="ECO:0000256" key="5">
    <source>
        <dbReference type="ARBA" id="ARBA00022898"/>
    </source>
</evidence>
<dbReference type="Pfam" id="PF16201">
    <property type="entry name" value="NopRA1"/>
    <property type="match status" value="1"/>
</dbReference>
<dbReference type="InterPro" id="IPR015422">
    <property type="entry name" value="PyrdxlP-dep_Trfase_small"/>
</dbReference>
<evidence type="ECO:0000313" key="12">
    <source>
        <dbReference type="Proteomes" id="UP000777482"/>
    </source>
</evidence>
<dbReference type="InterPro" id="IPR032436">
    <property type="entry name" value="URB1_C"/>
</dbReference>
<keyword evidence="5" id="KW-0663">Pyridoxal phosphate</keyword>
<dbReference type="Proteomes" id="UP000777482">
    <property type="component" value="Unassembled WGS sequence"/>
</dbReference>
<evidence type="ECO:0000256" key="6">
    <source>
        <dbReference type="ARBA" id="ARBA00025785"/>
    </source>
</evidence>
<protein>
    <submittedName>
        <fullName evidence="11">Uncharacterized protein</fullName>
    </submittedName>
</protein>
<evidence type="ECO:0000313" key="11">
    <source>
        <dbReference type="EMBL" id="KAG0663379.1"/>
    </source>
</evidence>
<dbReference type="InterPro" id="IPR015424">
    <property type="entry name" value="PyrdxlP-dep_Trfase"/>
</dbReference>
<dbReference type="FunFam" id="3.90.1150.10:FF:000010">
    <property type="entry name" value="Alanine aminotransferase 2"/>
    <property type="match status" value="1"/>
</dbReference>
<keyword evidence="4" id="KW-0808">Transferase</keyword>
<dbReference type="InterPro" id="IPR004839">
    <property type="entry name" value="Aminotransferase_I/II_large"/>
</dbReference>
<dbReference type="Pfam" id="PF11707">
    <property type="entry name" value="Npa1"/>
    <property type="match status" value="1"/>
</dbReference>
<comment type="caution">
    <text evidence="11">The sequence shown here is derived from an EMBL/GenBank/DDBJ whole genome shotgun (WGS) entry which is preliminary data.</text>
</comment>
<feature type="region of interest" description="Disordered" evidence="7">
    <location>
        <begin position="529"/>
        <end position="552"/>
    </location>
</feature>
<feature type="domain" description="URB1 N-terminal" evidence="9">
    <location>
        <begin position="78"/>
        <end position="389"/>
    </location>
</feature>
<evidence type="ECO:0000259" key="8">
    <source>
        <dbReference type="Pfam" id="PF00155"/>
    </source>
</evidence>
<organism evidence="11 12">
    <name type="scientific">Rhodotorula mucilaginosa</name>
    <name type="common">Yeast</name>
    <name type="synonym">Rhodotorula rubra</name>
    <dbReference type="NCBI Taxonomy" id="5537"/>
    <lineage>
        <taxon>Eukaryota</taxon>
        <taxon>Fungi</taxon>
        <taxon>Dikarya</taxon>
        <taxon>Basidiomycota</taxon>
        <taxon>Pucciniomycotina</taxon>
        <taxon>Microbotryomycetes</taxon>
        <taxon>Sporidiobolales</taxon>
        <taxon>Sporidiobolaceae</taxon>
        <taxon>Rhodotorula</taxon>
    </lineage>
</organism>
<dbReference type="InterPro" id="IPR045088">
    <property type="entry name" value="ALAT1/2-like"/>
</dbReference>
<gene>
    <name evidence="11" type="ORF">C6P46_002718</name>
</gene>
<dbReference type="Gene3D" id="1.10.287.1970">
    <property type="match status" value="1"/>
</dbReference>
<feature type="domain" description="URB1 C-terminal" evidence="10">
    <location>
        <begin position="1603"/>
        <end position="1794"/>
    </location>
</feature>
<keyword evidence="3" id="KW-0032">Aminotransferase</keyword>
<dbReference type="EMBL" id="PUHQ01000020">
    <property type="protein sequence ID" value="KAG0663379.1"/>
    <property type="molecule type" value="Genomic_DNA"/>
</dbReference>
<evidence type="ECO:0000259" key="10">
    <source>
        <dbReference type="Pfam" id="PF16201"/>
    </source>
</evidence>
<evidence type="ECO:0000256" key="4">
    <source>
        <dbReference type="ARBA" id="ARBA00022679"/>
    </source>
</evidence>
<dbReference type="PANTHER" id="PTHR11751:SF29">
    <property type="entry name" value="ALANINE TRANSAMINASE"/>
    <property type="match status" value="1"/>
</dbReference>
<dbReference type="Pfam" id="PF00155">
    <property type="entry name" value="Aminotran_1_2"/>
    <property type="match status" value="1"/>
</dbReference>
<feature type="region of interest" description="Disordered" evidence="7">
    <location>
        <begin position="1958"/>
        <end position="1992"/>
    </location>
</feature>
<comment type="subunit">
    <text evidence="2">Homodimer.</text>
</comment>
<dbReference type="CDD" id="cd00609">
    <property type="entry name" value="AAT_like"/>
    <property type="match status" value="1"/>
</dbReference>
<dbReference type="OrthoDB" id="72892at2759"/>
<dbReference type="PANTHER" id="PTHR11751">
    <property type="entry name" value="ALANINE AMINOTRANSFERASE"/>
    <property type="match status" value="1"/>
</dbReference>
<dbReference type="InterPro" id="IPR021714">
    <property type="entry name" value="URB1_N"/>
</dbReference>
<evidence type="ECO:0000259" key="9">
    <source>
        <dbReference type="Pfam" id="PF11707"/>
    </source>
</evidence>
<evidence type="ECO:0000256" key="2">
    <source>
        <dbReference type="ARBA" id="ARBA00011738"/>
    </source>
</evidence>
<comment type="cofactor">
    <cofactor evidence="1">
        <name>pyridoxal 5'-phosphate</name>
        <dbReference type="ChEBI" id="CHEBI:597326"/>
    </cofactor>
</comment>
<evidence type="ECO:0000256" key="3">
    <source>
        <dbReference type="ARBA" id="ARBA00022576"/>
    </source>
</evidence>
<evidence type="ECO:0000256" key="7">
    <source>
        <dbReference type="SAM" id="MobiDB-lite"/>
    </source>
</evidence>
<proteinExistence type="inferred from homology"/>
<dbReference type="GO" id="GO:0008483">
    <property type="term" value="F:transaminase activity"/>
    <property type="evidence" value="ECO:0007669"/>
    <property type="project" value="UniProtKB-KW"/>
</dbReference>
<comment type="similarity">
    <text evidence="6">Belongs to the class-I pyridoxal-phosphate-dependent aminotransferase family. Alanine aminotransferase subfamily.</text>
</comment>
<sequence>MDSSQAGPSSRPARPQQALGEPFDSGYAVEQALQTRDPNALQQALTQIDKRAIALVEKAAPRGEPDLLLDYLDRNPACNGVFAAWELANKSNNSPLSAAALSCLTSLVRLASTDPFTSSNSELLKALFSTQYAPYFERSLNPGRNDVTTAVLKLANVLVGFAGGKYARKVFNSFTWSPKVTSRLYKTRLRSLTSFNALTKPDIRTLLVLLVLSFLTAGDLRLKTSVVETKGLVAGVFKGLNEDAEVVVNLVLETVGRELVLDRRVGLEARRNVFDEACINELVKLYDYPLPVLEDDVDLPASHPSLSVHRFFRLISHWLADQIATSPIGRSSGPQRVLSTLLRALKVTEDSVQRELGLEILAGAPVLAGAFWAKFPSSLDPRLSSRWVSAITFATRVVGLPVPATLSLPSSSHQHATPASTAPPSVTSILDTILPPSTTSTLNRAWYTKALTHETPLVSFLSSLFLLSILQKAAAVLAAMAETSRVLEEETAQGRWATQCRKVREELRARLPDPAIVVGLMTKTAAAAAGDAPASASGGGKKGSKSKSEDVEMMSTATVVPAAAGSEGALLRTNVALRILFLYHRVVPQLISTLKFDFAKLPQTYARRPPTTTTTSGGGEEGEEGIRAISSAYALRLAAAHSTASSIVSFNRPGDHFKQSLVPLFQLYRIPSTPSNRSLLREILKRQLDTPLLLGSSSSTTAANDDDEIEVWLRALPVPTVEADEVEVVLSFFEHAVQKTLTSPLKPIAAADSGHQAAPPLLSPLMQNVLAALPATLAADEEEDDKAQQVLAFFRDVVLHMCAQQQTLAAAQSAVQQFNALVLAADKAITVVAEPTVQLLEDCLSVLSTTPSTPGAFQARDGLAATLSTLLADADARALREFVSTLSPMRENVFAALITPSTSETALDALRAVLAAMPIPLVLLHARESDFDTAATRRILVQLVQQADFCVPAAQVALHRLGAGFSNGVAVFVRDVDASVRETSGAKAAIAERVASKDSLLGVFAEPGQSFETLQGTLALLSAVLDPQDQHHRQLAQPFCELVLADLPSTTQSPTATVGEKKRKRRASEAATAESALPARVLAAGPLLPFFDPASSLPLLEALIGVLSQSGLDENARALLSAALDGVAALEATDVFLAFWSSQLLKLNSLAQDAHLEAAAVVMIKGAEAIMPVTGRKADAKPELWNSQAANWTTSLLSAGPVGPAQSATVAALVYRSAAARAAFLEWLQQWADSSDDANVVALARPILALVQVTEARRETLAVPDSVVLRLVEQILGAGGSVSDEASAAVQALLRHAASAIAPVKDLVLARIASVTSVAESAEVFPAVLAITAGSPELALVLERAVNNSFEPLTRAFVDAVDTSENDEALQTLSKQLAQAVENNETLSLDGNKLDVLLTAIATARVDQAYATNLGAALCRRQQIKDNEVTRHLNEIYASTAFLTLAANPITADTTTVTAVLDFVFALASTSIASAANARSVERLVPFYRGTLSIRDRSLLDLFQRVEMMSPASISPLLRAWIPTSEPDASLDGTRIGALAVADKKAIRRSWARAFASSRIRYSATENAKTYDPVFLVGFLAALVDEDDMKPQDWTLLLESGVLGTAVAALASSSYALRGLARATLAALAERIKPLTFREKEELELVVTQVRLAIYSPAGEPLPASIALFLAHCISLVGAPESPLYPTFMRFLLQRSTIDARDVPMFYSMLYSSNADEFAASPRDERAWMVRFLTEGLDWKIYRRRQVFELLASLFSSTRADPSMRRAVLKFLVRATSIPTAARELLSRNGLLGWLVAQTWHDSSERQLALEIVLNVLEVLPWEKLPGVADAVEAIEIAVAGDASQVDATVLLALVREIATHLAPPSPAAGPTAAEPTPAPAPLLRTILARLTTLMTLLSSRIVVVSTSRTLKEQFYATAMLLSFVRYEADIGEEEEADKALWSAAVRAGLDAGVEELQQEALQTERRPFRRSSSSSTGVDEEDPAPSRGRLASSRSLNPRFWSAYSAPARLGNSLARLLARQNLHRLGAMLTSTLTRSAAHSSSRTHTARRLVTSTSTMSYRSALFTSAQYSTSREARDPAYRVLRNERMNKHVQEAQYAVRGAIPLRAEELRDHLDEHGENAGLPFETVVNCNIGNPQQLDQKPLTFLRQVSALPHRVLLDAASAPRQATLLPRSADESSQSGEAAPLTIGGERTFLHTRKELLGICTQADHGFRRKQVSALCDYPDLLDHPLTPSIFPSDAIARARSLISEVGSTGAYSHSMGNPTIRKRVAEFIEKRDGHPASPNEIYLTAGASTGVSNILQILISSPLDGVLIPIPQYPLYTAALALNAARSVPYFLSEADDWGLDIKDLHANLDKARHDGTVVKAMVVINPGNPTGNCLSRENMQDIIKLCYEERLVLMADEVYQSNVYKEAQPFLSFKKVLKDMGAPYADNVELVSFHSISKGQSGECGRRGGYFELCNFHPEAQEQVYKLASIQLCPSVQGQIGVEVLVNPPKEGDESYPLWQSEVNGISETLKQRSEILVKAFRELEGVTCNDANGAMYLFPTITLPPKAIEAAKKKGQAPDAFYSLALLEATGICVVPGSGFGQKPGTWHFRTTFLAPGTQDYVDRLKQFHQSFMDKYRD</sequence>
<feature type="region of interest" description="Disordered" evidence="7">
    <location>
        <begin position="1"/>
        <end position="24"/>
    </location>
</feature>
<dbReference type="SUPFAM" id="SSF53383">
    <property type="entry name" value="PLP-dependent transferases"/>
    <property type="match status" value="1"/>
</dbReference>